<keyword evidence="2" id="KW-0472">Membrane</keyword>
<proteinExistence type="inferred from homology"/>
<reference evidence="3 4" key="1">
    <citation type="submission" date="2013-12" db="EMBL/GenBank/DDBJ databases">
        <title>Draft genome of the parsitic nematode Ancylostoma duodenale.</title>
        <authorList>
            <person name="Mitreva M."/>
        </authorList>
    </citation>
    <scope>NUCLEOTIDE SEQUENCE [LARGE SCALE GENOMIC DNA]</scope>
    <source>
        <strain evidence="3 4">Zhejiang</strain>
    </source>
</reference>
<dbReference type="PANTHER" id="PTHR43108:SF16">
    <property type="entry name" value="EXTRACELLULAR SULFATASE SULF-1 HOMOLOG"/>
    <property type="match status" value="1"/>
</dbReference>
<evidence type="ECO:0000313" key="3">
    <source>
        <dbReference type="EMBL" id="KIH61814.1"/>
    </source>
</evidence>
<keyword evidence="2" id="KW-1133">Transmembrane helix</keyword>
<feature type="transmembrane region" description="Helical" evidence="2">
    <location>
        <begin position="34"/>
        <end position="54"/>
    </location>
</feature>
<accession>A0A0C2GRV9</accession>
<dbReference type="PANTHER" id="PTHR43108">
    <property type="entry name" value="N-ACETYLGLUCOSAMINE-6-SULFATASE FAMILY MEMBER"/>
    <property type="match status" value="1"/>
</dbReference>
<evidence type="ECO:0000256" key="1">
    <source>
        <dbReference type="ARBA" id="ARBA00008779"/>
    </source>
</evidence>
<comment type="similarity">
    <text evidence="1">Belongs to the sulfatase family.</text>
</comment>
<dbReference type="GO" id="GO:0005539">
    <property type="term" value="F:glycosaminoglycan binding"/>
    <property type="evidence" value="ECO:0007669"/>
    <property type="project" value="TreeGrafter"/>
</dbReference>
<organism evidence="3 4">
    <name type="scientific">Ancylostoma duodenale</name>
    <dbReference type="NCBI Taxonomy" id="51022"/>
    <lineage>
        <taxon>Eukaryota</taxon>
        <taxon>Metazoa</taxon>
        <taxon>Ecdysozoa</taxon>
        <taxon>Nematoda</taxon>
        <taxon>Chromadorea</taxon>
        <taxon>Rhabditida</taxon>
        <taxon>Rhabditina</taxon>
        <taxon>Rhabditomorpha</taxon>
        <taxon>Strongyloidea</taxon>
        <taxon>Ancylostomatidae</taxon>
        <taxon>Ancylostomatinae</taxon>
        <taxon>Ancylostoma</taxon>
    </lineage>
</organism>
<dbReference type="Proteomes" id="UP000054047">
    <property type="component" value="Unassembled WGS sequence"/>
</dbReference>
<dbReference type="SUPFAM" id="SSF53649">
    <property type="entry name" value="Alkaline phosphatase-like"/>
    <property type="match status" value="1"/>
</dbReference>
<keyword evidence="4" id="KW-1185">Reference proteome</keyword>
<keyword evidence="2" id="KW-0812">Transmembrane</keyword>
<gene>
    <name evidence="3" type="ORF">ANCDUO_07907</name>
</gene>
<dbReference type="EMBL" id="KN729807">
    <property type="protein sequence ID" value="KIH61814.1"/>
    <property type="molecule type" value="Genomic_DNA"/>
</dbReference>
<evidence type="ECO:0000313" key="4">
    <source>
        <dbReference type="Proteomes" id="UP000054047"/>
    </source>
</evidence>
<dbReference type="GO" id="GO:0008449">
    <property type="term" value="F:N-acetylglucosamine-6-sulfatase activity"/>
    <property type="evidence" value="ECO:0007669"/>
    <property type="project" value="TreeGrafter"/>
</dbReference>
<evidence type="ECO:0000256" key="2">
    <source>
        <dbReference type="SAM" id="Phobius"/>
    </source>
</evidence>
<name>A0A0C2GRV9_9BILA</name>
<dbReference type="InterPro" id="IPR017850">
    <property type="entry name" value="Alkaline_phosphatase_core_sf"/>
</dbReference>
<dbReference type="AlphaFoldDB" id="A0A0C2GRV9"/>
<sequence length="149" mass="17481">MNCFLHNTDHWKTPPLWPDQYGQFCFCQNSNKVLWVPLIFGSMLFTQLSVTVLLSSNTYWCLRTINEVDNFLYCEFVTEFVSFYDLNEDPYQLHNIVYALDMSTLEKLSERLRHMRECSGASCERYSSSNWEQHIARPTIAPQAEKGTS</sequence>
<dbReference type="OrthoDB" id="96314at2759"/>
<protein>
    <submittedName>
        <fullName evidence="3">Uncharacterized protein</fullName>
    </submittedName>
</protein>